<name>Q5AT23_EMENI</name>
<dbReference type="AlphaFoldDB" id="Q5AT23"/>
<evidence type="ECO:0000313" key="5">
    <source>
        <dbReference type="Proteomes" id="UP000000560"/>
    </source>
</evidence>
<reference evidence="5" key="1">
    <citation type="journal article" date="2005" name="Nature">
        <title>Sequencing of Aspergillus nidulans and comparative analysis with A. fumigatus and A. oryzae.</title>
        <authorList>
            <person name="Galagan J.E."/>
            <person name="Calvo S.E."/>
            <person name="Cuomo C."/>
            <person name="Ma L.J."/>
            <person name="Wortman J.R."/>
            <person name="Batzoglou S."/>
            <person name="Lee S.I."/>
            <person name="Basturkmen M."/>
            <person name="Spevak C.C."/>
            <person name="Clutterbuck J."/>
            <person name="Kapitonov V."/>
            <person name="Jurka J."/>
            <person name="Scazzocchio C."/>
            <person name="Farman M."/>
            <person name="Butler J."/>
            <person name="Purcell S."/>
            <person name="Harris S."/>
            <person name="Braus G.H."/>
            <person name="Draht O."/>
            <person name="Busch S."/>
            <person name="D'Enfert C."/>
            <person name="Bouchier C."/>
            <person name="Goldman G.H."/>
            <person name="Bell-Pedersen D."/>
            <person name="Griffiths-Jones S."/>
            <person name="Doonan J.H."/>
            <person name="Yu J."/>
            <person name="Vienken K."/>
            <person name="Pain A."/>
            <person name="Freitag M."/>
            <person name="Selker E.U."/>
            <person name="Archer D.B."/>
            <person name="Penalva M.A."/>
            <person name="Oakley B.R."/>
            <person name="Momany M."/>
            <person name="Tanaka T."/>
            <person name="Kumagai T."/>
            <person name="Asai K."/>
            <person name="Machida M."/>
            <person name="Nierman W.C."/>
            <person name="Denning D.W."/>
            <person name="Caddick M."/>
            <person name="Hynes M."/>
            <person name="Paoletti M."/>
            <person name="Fischer R."/>
            <person name="Miller B."/>
            <person name="Dyer P."/>
            <person name="Sachs M.S."/>
            <person name="Osmani S.A."/>
            <person name="Birren B.W."/>
        </authorList>
    </citation>
    <scope>NUCLEOTIDE SEQUENCE [LARGE SCALE GENOMIC DNA]</scope>
    <source>
        <strain evidence="5">FGSC A4 / ATCC 38163 / CBS 112.46 / NRRL 194 / M139</strain>
    </source>
</reference>
<feature type="compositionally biased region" description="Basic and acidic residues" evidence="2">
    <location>
        <begin position="763"/>
        <end position="772"/>
    </location>
</feature>
<dbReference type="PANTHER" id="PTHR47481:SF7">
    <property type="entry name" value="CCHC-TYPE DOMAIN-CONTAINING PROTEIN"/>
    <property type="match status" value="1"/>
</dbReference>
<evidence type="ECO:0000256" key="2">
    <source>
        <dbReference type="SAM" id="MobiDB-lite"/>
    </source>
</evidence>
<keyword evidence="1" id="KW-0862">Zinc</keyword>
<feature type="region of interest" description="Disordered" evidence="2">
    <location>
        <begin position="737"/>
        <end position="778"/>
    </location>
</feature>
<feature type="compositionally biased region" description="Pro residues" evidence="2">
    <location>
        <begin position="1"/>
        <end position="11"/>
    </location>
</feature>
<dbReference type="PANTHER" id="PTHR47481">
    <property type="match status" value="1"/>
</dbReference>
<keyword evidence="1" id="KW-0479">Metal-binding</keyword>
<dbReference type="SUPFAM" id="SSF46689">
    <property type="entry name" value="Homeodomain-like"/>
    <property type="match status" value="1"/>
</dbReference>
<sequence length="778" mass="89298">MPTTPEPPEPPNQKSARLSRDDRLRILTLRDAGFTYHQIATQLRLTHRQVQYTCQSQQATPKKPRGQKPKLSEEDVDKILEFICSSERTRRLPYYKVIQELDLPVGTTALARALAKRGYTRCKALERPPQSDSNNSNQHSNATCLTSGYHKGIYMTRKGGEEFESWLWTSPQKLWNVWETNPWLFSSALCLLEKWTFRELQQRKTQYLKTATAPGASKTVDLGPEIPTGTTEATVFETAETYKTVERIQSAKGIKIDDPSGQLHAKLAAEDPDRRLQGEPVSGTLGIEESTSGMSGELEIPAYQAVAPRKIVAFKIEKLDRTNVSSWKVQYKLFLRTQGCWSVVEHTYNWRGNAPWVKKLLEDPAWEALDAMAKLYILQNIKVEDKASVLRLETSGDMWAFLMKKYERRTQVDVTNAIRKVTRWQMDPKMSLEGAMQQLDQYNAELEDISSGKVKFDSMAILIIFLNGLPSKYDSMKFSLPVHEDLTRGVVLSRLQQQDSMMSTAKENWIVSANLTKTNVTTWKSDVREFCQIQGVWEVVEQTLRRQNKPEELQKLLDQPLWASQDATARYYIMKSIKEEDMTAVRDMKSSGAVWKYLMSRYERTTQYDTVRLAQRITQWKKNPKVDIEASLQQLEQLNADLYEVSDQKIKLHELMILVIFLNGLPEEYSTMRDCLFGNIPLERGFILSRLQQKELQLRNSTSEKTGKSANRAEQRKCFNCGKRGHLIRDCGASKDLEQSNSWENPQGRSHRKGQSRARIHGNGRDKSRPAEEQLGSC</sequence>
<accession>C8VES7</accession>
<dbReference type="InterPro" id="IPR009057">
    <property type="entry name" value="Homeodomain-like_sf"/>
</dbReference>
<dbReference type="InParanoid" id="Q5AT23"/>
<keyword evidence="1" id="KW-0863">Zinc-finger</keyword>
<protein>
    <recommendedName>
        <fullName evidence="3">CCHC-type domain-containing protein</fullName>
    </recommendedName>
</protein>
<feature type="region of interest" description="Disordered" evidence="2">
    <location>
        <begin position="1"/>
        <end position="20"/>
    </location>
</feature>
<dbReference type="GeneID" id="2868845"/>
<dbReference type="InterPro" id="IPR036875">
    <property type="entry name" value="Znf_CCHC_sf"/>
</dbReference>
<dbReference type="VEuPathDB" id="FungiDB:AN8557"/>
<feature type="compositionally biased region" description="Polar residues" evidence="2">
    <location>
        <begin position="739"/>
        <end position="748"/>
    </location>
</feature>
<feature type="compositionally biased region" description="Basic residues" evidence="2">
    <location>
        <begin position="749"/>
        <end position="762"/>
    </location>
</feature>
<evidence type="ECO:0000256" key="1">
    <source>
        <dbReference type="PROSITE-ProRule" id="PRU00047"/>
    </source>
</evidence>
<dbReference type="InterPro" id="IPR001878">
    <property type="entry name" value="Znf_CCHC"/>
</dbReference>
<feature type="region of interest" description="Disordered" evidence="2">
    <location>
        <begin position="53"/>
        <end position="72"/>
    </location>
</feature>
<accession>Q5AT23</accession>
<proteinExistence type="predicted"/>
<organism evidence="4 5">
    <name type="scientific">Emericella nidulans (strain FGSC A4 / ATCC 38163 / CBS 112.46 / NRRL 194 / M139)</name>
    <name type="common">Aspergillus nidulans</name>
    <dbReference type="NCBI Taxonomy" id="227321"/>
    <lineage>
        <taxon>Eukaryota</taxon>
        <taxon>Fungi</taxon>
        <taxon>Dikarya</taxon>
        <taxon>Ascomycota</taxon>
        <taxon>Pezizomycotina</taxon>
        <taxon>Eurotiomycetes</taxon>
        <taxon>Eurotiomycetidae</taxon>
        <taxon>Eurotiales</taxon>
        <taxon>Aspergillaceae</taxon>
        <taxon>Aspergillus</taxon>
        <taxon>Aspergillus subgen. Nidulantes</taxon>
    </lineage>
</organism>
<dbReference type="RefSeq" id="XP_681826.1">
    <property type="nucleotide sequence ID" value="XM_676734.1"/>
</dbReference>
<dbReference type="GO" id="GO:0003676">
    <property type="term" value="F:nucleic acid binding"/>
    <property type="evidence" value="ECO:0007669"/>
    <property type="project" value="InterPro"/>
</dbReference>
<dbReference type="GO" id="GO:0008270">
    <property type="term" value="F:zinc ion binding"/>
    <property type="evidence" value="ECO:0007669"/>
    <property type="project" value="UniProtKB-KW"/>
</dbReference>
<dbReference type="SUPFAM" id="SSF57756">
    <property type="entry name" value="Retrovirus zinc finger-like domains"/>
    <property type="match status" value="1"/>
</dbReference>
<evidence type="ECO:0000259" key="3">
    <source>
        <dbReference type="PROSITE" id="PS50158"/>
    </source>
</evidence>
<dbReference type="EMBL" id="BN001305">
    <property type="protein sequence ID" value="CBF80794.1"/>
    <property type="molecule type" value="Genomic_DNA"/>
</dbReference>
<dbReference type="PROSITE" id="PS50158">
    <property type="entry name" value="ZF_CCHC"/>
    <property type="match status" value="1"/>
</dbReference>
<dbReference type="OrthoDB" id="4526656at2759"/>
<dbReference type="Gene3D" id="4.10.60.10">
    <property type="entry name" value="Zinc finger, CCHC-type"/>
    <property type="match status" value="1"/>
</dbReference>
<feature type="domain" description="CCHC-type" evidence="3">
    <location>
        <begin position="716"/>
        <end position="731"/>
    </location>
</feature>
<gene>
    <name evidence="4" type="ORF">ANIA_08557</name>
</gene>
<evidence type="ECO:0000313" key="4">
    <source>
        <dbReference type="EMBL" id="CBF80794.1"/>
    </source>
</evidence>
<dbReference type="Pfam" id="PF00098">
    <property type="entry name" value="zf-CCHC"/>
    <property type="match status" value="1"/>
</dbReference>
<dbReference type="Proteomes" id="UP000000560">
    <property type="component" value="Chromosome V"/>
</dbReference>
<keyword evidence="5" id="KW-1185">Reference proteome</keyword>
<dbReference type="eggNOG" id="ENOG502QUTZ">
    <property type="taxonomic scope" value="Eukaryota"/>
</dbReference>
<dbReference type="SMART" id="SM00343">
    <property type="entry name" value="ZnF_C2HC"/>
    <property type="match status" value="1"/>
</dbReference>
<dbReference type="KEGG" id="ani:ANIA_08557"/>
<reference evidence="5" key="2">
    <citation type="journal article" date="2009" name="Fungal Genet. Biol.">
        <title>The 2008 update of the Aspergillus nidulans genome annotation: a community effort.</title>
        <authorList>
            <person name="Wortman J.R."/>
            <person name="Gilsenan J.M."/>
            <person name="Joardar V."/>
            <person name="Deegan J."/>
            <person name="Clutterbuck J."/>
            <person name="Andersen M.R."/>
            <person name="Archer D."/>
            <person name="Bencina M."/>
            <person name="Braus G."/>
            <person name="Coutinho P."/>
            <person name="von Dohren H."/>
            <person name="Doonan J."/>
            <person name="Driessen A.J."/>
            <person name="Durek P."/>
            <person name="Espeso E."/>
            <person name="Fekete E."/>
            <person name="Flipphi M."/>
            <person name="Estrada C.G."/>
            <person name="Geysens S."/>
            <person name="Goldman G."/>
            <person name="de Groot P.W."/>
            <person name="Hansen K."/>
            <person name="Harris S.D."/>
            <person name="Heinekamp T."/>
            <person name="Helmstaedt K."/>
            <person name="Henrissat B."/>
            <person name="Hofmann G."/>
            <person name="Homan T."/>
            <person name="Horio T."/>
            <person name="Horiuchi H."/>
            <person name="James S."/>
            <person name="Jones M."/>
            <person name="Karaffa L."/>
            <person name="Karanyi Z."/>
            <person name="Kato M."/>
            <person name="Keller N."/>
            <person name="Kelly D.E."/>
            <person name="Kiel J.A."/>
            <person name="Kim J.M."/>
            <person name="van der Klei I.J."/>
            <person name="Klis F.M."/>
            <person name="Kovalchuk A."/>
            <person name="Krasevec N."/>
            <person name="Kubicek C.P."/>
            <person name="Liu B."/>
            <person name="Maccabe A."/>
            <person name="Meyer V."/>
            <person name="Mirabito P."/>
            <person name="Miskei M."/>
            <person name="Mos M."/>
            <person name="Mullins J."/>
            <person name="Nelson D.R."/>
            <person name="Nielsen J."/>
            <person name="Oakley B.R."/>
            <person name="Osmani S.A."/>
            <person name="Pakula T."/>
            <person name="Paszewski A."/>
            <person name="Paulsen I."/>
            <person name="Pilsyk S."/>
            <person name="Pocsi I."/>
            <person name="Punt P.J."/>
            <person name="Ram A.F."/>
            <person name="Ren Q."/>
            <person name="Robellet X."/>
            <person name="Robson G."/>
            <person name="Seiboth B."/>
            <person name="van Solingen P."/>
            <person name="Specht T."/>
            <person name="Sun J."/>
            <person name="Taheri-Talesh N."/>
            <person name="Takeshita N."/>
            <person name="Ussery D."/>
            <person name="vanKuyk P.A."/>
            <person name="Visser H."/>
            <person name="van de Vondervoort P.J."/>
            <person name="de Vries R.P."/>
            <person name="Walton J."/>
            <person name="Xiang X."/>
            <person name="Xiong Y."/>
            <person name="Zeng A.P."/>
            <person name="Brandt B.W."/>
            <person name="Cornell M.J."/>
            <person name="van den Hondel C.A."/>
            <person name="Visser J."/>
            <person name="Oliver S.G."/>
            <person name="Turner G."/>
        </authorList>
    </citation>
    <scope>GENOME REANNOTATION</scope>
    <source>
        <strain evidence="5">FGSC A4 / ATCC 38163 / CBS 112.46 / NRRL 194 / M139</strain>
    </source>
</reference>
<dbReference type="Pfam" id="PF14223">
    <property type="entry name" value="Retrotran_gag_2"/>
    <property type="match status" value="2"/>
</dbReference>
<dbReference type="HOGENOM" id="CLU_359810_0_0_1"/>